<dbReference type="OrthoDB" id="6770063at2759"/>
<dbReference type="EMBL" id="ML996091">
    <property type="protein sequence ID" value="KAF2149164.1"/>
    <property type="molecule type" value="Genomic_DNA"/>
</dbReference>
<feature type="transmembrane region" description="Helical" evidence="5">
    <location>
        <begin position="255"/>
        <end position="281"/>
    </location>
</feature>
<evidence type="ECO:0000256" key="4">
    <source>
        <dbReference type="ARBA" id="ARBA00023136"/>
    </source>
</evidence>
<dbReference type="PROSITE" id="PS50850">
    <property type="entry name" value="MFS"/>
    <property type="match status" value="1"/>
</dbReference>
<dbReference type="InterPro" id="IPR020846">
    <property type="entry name" value="MFS_dom"/>
</dbReference>
<evidence type="ECO:0000256" key="2">
    <source>
        <dbReference type="ARBA" id="ARBA00022692"/>
    </source>
</evidence>
<keyword evidence="4 5" id="KW-0472">Membrane</keyword>
<dbReference type="GO" id="GO:0022857">
    <property type="term" value="F:transmembrane transporter activity"/>
    <property type="evidence" value="ECO:0007669"/>
    <property type="project" value="InterPro"/>
</dbReference>
<comment type="subcellular location">
    <subcellularLocation>
        <location evidence="1">Membrane</location>
        <topology evidence="1">Multi-pass membrane protein</topology>
    </subcellularLocation>
</comment>
<dbReference type="AlphaFoldDB" id="A0A9P4IYI0"/>
<dbReference type="Proteomes" id="UP000799439">
    <property type="component" value="Unassembled WGS sequence"/>
</dbReference>
<feature type="transmembrane region" description="Helical" evidence="5">
    <location>
        <begin position="6"/>
        <end position="29"/>
    </location>
</feature>
<name>A0A9P4IYI0_9PEZI</name>
<feature type="domain" description="Major facilitator superfamily (MFS) profile" evidence="6">
    <location>
        <begin position="7"/>
        <end position="300"/>
    </location>
</feature>
<gene>
    <name evidence="7" type="ORF">K461DRAFT_329291</name>
</gene>
<dbReference type="Gene3D" id="1.20.1720.10">
    <property type="entry name" value="Multidrug resistance protein D"/>
    <property type="match status" value="1"/>
</dbReference>
<evidence type="ECO:0000259" key="6">
    <source>
        <dbReference type="PROSITE" id="PS50850"/>
    </source>
</evidence>
<evidence type="ECO:0000313" key="8">
    <source>
        <dbReference type="Proteomes" id="UP000799439"/>
    </source>
</evidence>
<feature type="transmembrane region" description="Helical" evidence="5">
    <location>
        <begin position="162"/>
        <end position="181"/>
    </location>
</feature>
<protein>
    <submittedName>
        <fullName evidence="7">MFS general substrate transporter</fullName>
    </submittedName>
</protein>
<feature type="transmembrane region" description="Helical" evidence="5">
    <location>
        <begin position="215"/>
        <end position="235"/>
    </location>
</feature>
<keyword evidence="2 5" id="KW-0812">Transmembrane</keyword>
<dbReference type="InterPro" id="IPR011701">
    <property type="entry name" value="MFS"/>
</dbReference>
<evidence type="ECO:0000313" key="7">
    <source>
        <dbReference type="EMBL" id="KAF2149164.1"/>
    </source>
</evidence>
<feature type="transmembrane region" description="Helical" evidence="5">
    <location>
        <begin position="68"/>
        <end position="89"/>
    </location>
</feature>
<dbReference type="InterPro" id="IPR036259">
    <property type="entry name" value="MFS_trans_sf"/>
</dbReference>
<feature type="transmembrane region" description="Helical" evidence="5">
    <location>
        <begin position="41"/>
        <end position="62"/>
    </location>
</feature>
<dbReference type="GO" id="GO:0016020">
    <property type="term" value="C:membrane"/>
    <property type="evidence" value="ECO:0007669"/>
    <property type="project" value="UniProtKB-SubCell"/>
</dbReference>
<keyword evidence="8" id="KW-1185">Reference proteome</keyword>
<evidence type="ECO:0000256" key="3">
    <source>
        <dbReference type="ARBA" id="ARBA00022989"/>
    </source>
</evidence>
<organism evidence="7 8">
    <name type="scientific">Myriangium duriaei CBS 260.36</name>
    <dbReference type="NCBI Taxonomy" id="1168546"/>
    <lineage>
        <taxon>Eukaryota</taxon>
        <taxon>Fungi</taxon>
        <taxon>Dikarya</taxon>
        <taxon>Ascomycota</taxon>
        <taxon>Pezizomycotina</taxon>
        <taxon>Dothideomycetes</taxon>
        <taxon>Dothideomycetidae</taxon>
        <taxon>Myriangiales</taxon>
        <taxon>Myriangiaceae</taxon>
        <taxon>Myriangium</taxon>
    </lineage>
</organism>
<dbReference type="Pfam" id="PF07690">
    <property type="entry name" value="MFS_1"/>
    <property type="match status" value="1"/>
</dbReference>
<keyword evidence="3 5" id="KW-1133">Transmembrane helix</keyword>
<reference evidence="7" key="1">
    <citation type="journal article" date="2020" name="Stud. Mycol.">
        <title>101 Dothideomycetes genomes: a test case for predicting lifestyles and emergence of pathogens.</title>
        <authorList>
            <person name="Haridas S."/>
            <person name="Albert R."/>
            <person name="Binder M."/>
            <person name="Bloem J."/>
            <person name="Labutti K."/>
            <person name="Salamov A."/>
            <person name="Andreopoulos B."/>
            <person name="Baker S."/>
            <person name="Barry K."/>
            <person name="Bills G."/>
            <person name="Bluhm B."/>
            <person name="Cannon C."/>
            <person name="Castanera R."/>
            <person name="Culley D."/>
            <person name="Daum C."/>
            <person name="Ezra D."/>
            <person name="Gonzalez J."/>
            <person name="Henrissat B."/>
            <person name="Kuo A."/>
            <person name="Liang C."/>
            <person name="Lipzen A."/>
            <person name="Lutzoni F."/>
            <person name="Magnuson J."/>
            <person name="Mondo S."/>
            <person name="Nolan M."/>
            <person name="Ohm R."/>
            <person name="Pangilinan J."/>
            <person name="Park H.-J."/>
            <person name="Ramirez L."/>
            <person name="Alfaro M."/>
            <person name="Sun H."/>
            <person name="Tritt A."/>
            <person name="Yoshinaga Y."/>
            <person name="Zwiers L.-H."/>
            <person name="Turgeon B."/>
            <person name="Goodwin S."/>
            <person name="Spatafora J."/>
            <person name="Crous P."/>
            <person name="Grigoriev I."/>
        </authorList>
    </citation>
    <scope>NUCLEOTIDE SEQUENCE</scope>
    <source>
        <strain evidence="7">CBS 260.36</strain>
    </source>
</reference>
<comment type="caution">
    <text evidence="7">The sequence shown here is derived from an EMBL/GenBank/DDBJ whole genome shotgun (WGS) entry which is preliminary data.</text>
</comment>
<dbReference type="PANTHER" id="PTHR23502:SF60">
    <property type="entry name" value="MAJOR FACILITATOR SUPERFAMILY (MFS) PROFILE DOMAIN-CONTAINING PROTEIN-RELATED"/>
    <property type="match status" value="1"/>
</dbReference>
<dbReference type="SUPFAM" id="SSF103473">
    <property type="entry name" value="MFS general substrate transporter"/>
    <property type="match status" value="1"/>
</dbReference>
<accession>A0A9P4IYI0</accession>
<evidence type="ECO:0000256" key="1">
    <source>
        <dbReference type="ARBA" id="ARBA00004141"/>
    </source>
</evidence>
<dbReference type="PANTHER" id="PTHR23502">
    <property type="entry name" value="MAJOR FACILITATOR SUPERFAMILY"/>
    <property type="match status" value="1"/>
</dbReference>
<sequence length="300" mass="32870">MSRKWITATIMSAIGFITPMSPAMVAPALSRISDTLSITSAIEIQLVLSIYLLGLGTGPLFLDPLGENYGRVIVLQLANLFYLTLNTAAGAARNEAQMSCFRFLSSLGASATLVVESGVLADCFSEEDRGLAIALYNVDPLLGHPLGAVSGGFVTRYLSWRWIFYIVSILDAVLKALAALIEFTGNLHLHTLHTNDRNTGFLTSIQTSLLRSVRFLLTQHIIQILSLYLAYAYGLEYLTLSTFCDLWVTQYNEPLQIASLNFLSLGLVYLLGSVLCGYTIVNIAEKPCCVRISAFRTIHL</sequence>
<proteinExistence type="predicted"/>
<evidence type="ECO:0000256" key="5">
    <source>
        <dbReference type="SAM" id="Phobius"/>
    </source>
</evidence>